<sequence length="752" mass="81865">MLRVEFTHFDRKFKKYLIPHRQSFLKRGPKDMSIKEAAEAVAAMTSAMTHQGLGPTHLSFDITEQLDGGAIQRYSFEDLPINVQEYVPSFHELISNDIMQDAAPSDTAMDLLNKVEQEGGGGTSLATAASEAPQTEQAPPPPEAGMDEPHSTAAEQSAPVVIRQQEEADIVPESFEEPDDLDDFPGLSSQAPSQPQAAPEEEHADIFGGTSQVRSTANAQPPLTAPSGPATSVQSLHDYLSGSELDAAEAANYSFQAVAERLGINTKPTTPLEEKKLSWYQLWYEENALGQVGDALRKAAKDAELALHDELQKTYQETAQESIGTLAEKAIVPLKEKYESNQDNAWNVYVNDGHKAFEREKAAIEAEKQRKIAEATAAAIAEAERLQNEAAQRVEADRRAHEAELTAKKEQYLAEQRQRLIAELTEKRNDALLTTKSEALLAQQKQLAETVVAERDKVAPILLKGQRELKRESMEWEENFKRDARREAQQQRQFELLEQRNEAKRQQAAALSKLAEAKVQAAILCAQPAEAVAAIAPEAGHGGQSNVVPLAEAADGPVDPVDPEEEDQAAAAEKERWQRIGGGVAAGVLLCSLGFGAGYAMKPTPTVSNQNAALSSKTTKKTTSKAGLEPETVKATVSSAGKKTLQDLLNDKSYLDAAEAYPGKESLAKIENAIYRNGDIPALASFNTKYPSNLGKLDEAILRGQGEDVINIYHGLSNEDSAQLDRTQLNAVKLALMERGNMEEAVQIFGKG</sequence>
<feature type="compositionally biased region" description="Low complexity" evidence="2">
    <location>
        <begin position="124"/>
        <end position="137"/>
    </location>
</feature>
<evidence type="ECO:0000256" key="2">
    <source>
        <dbReference type="SAM" id="MobiDB-lite"/>
    </source>
</evidence>
<feature type="region of interest" description="Disordered" evidence="2">
    <location>
        <begin position="175"/>
        <end position="234"/>
    </location>
</feature>
<name>A0ABU7T1I1_9LACO</name>
<proteinExistence type="predicted"/>
<evidence type="ECO:0000313" key="4">
    <source>
        <dbReference type="Proteomes" id="UP001330016"/>
    </source>
</evidence>
<dbReference type="RefSeq" id="WP_331244119.1">
    <property type="nucleotide sequence ID" value="NZ_JAQSGJ010000035.1"/>
</dbReference>
<dbReference type="Proteomes" id="UP001330016">
    <property type="component" value="Unassembled WGS sequence"/>
</dbReference>
<feature type="compositionally biased region" description="Polar residues" evidence="2">
    <location>
        <begin position="209"/>
        <end position="221"/>
    </location>
</feature>
<feature type="coiled-coil region" evidence="1">
    <location>
        <begin position="354"/>
        <end position="411"/>
    </location>
</feature>
<feature type="coiled-coil region" evidence="1">
    <location>
        <begin position="486"/>
        <end position="520"/>
    </location>
</feature>
<reference evidence="3 4" key="1">
    <citation type="submission" date="2023-02" db="EMBL/GenBank/DDBJ databases">
        <title>The predominant lactic acid bacteria and yeasts involved in the spontaneous fermentation of millet during the production of the traditional porridge Hausa koko in Ghana.</title>
        <authorList>
            <person name="Atter A."/>
            <person name="Diaz M."/>
        </authorList>
    </citation>
    <scope>NUCLEOTIDE SEQUENCE [LARGE SCALE GENOMIC DNA]</scope>
    <source>
        <strain evidence="3 4">FI11640</strain>
    </source>
</reference>
<feature type="compositionally biased region" description="Low complexity" evidence="2">
    <location>
        <begin position="188"/>
        <end position="198"/>
    </location>
</feature>
<evidence type="ECO:0000313" key="3">
    <source>
        <dbReference type="EMBL" id="MEE6716459.1"/>
    </source>
</evidence>
<comment type="caution">
    <text evidence="3">The sequence shown here is derived from an EMBL/GenBank/DDBJ whole genome shotgun (WGS) entry which is preliminary data.</text>
</comment>
<evidence type="ECO:0000256" key="1">
    <source>
        <dbReference type="SAM" id="Coils"/>
    </source>
</evidence>
<accession>A0ABU7T1I1</accession>
<feature type="region of interest" description="Disordered" evidence="2">
    <location>
        <begin position="606"/>
        <end position="628"/>
    </location>
</feature>
<feature type="region of interest" description="Disordered" evidence="2">
    <location>
        <begin position="117"/>
        <end position="157"/>
    </location>
</feature>
<gene>
    <name evidence="3" type="ORF">PS435_11370</name>
</gene>
<organism evidence="3 4">
    <name type="scientific">Schleiferilactobacillus harbinensis</name>
    <dbReference type="NCBI Taxonomy" id="304207"/>
    <lineage>
        <taxon>Bacteria</taxon>
        <taxon>Bacillati</taxon>
        <taxon>Bacillota</taxon>
        <taxon>Bacilli</taxon>
        <taxon>Lactobacillales</taxon>
        <taxon>Lactobacillaceae</taxon>
        <taxon>Schleiferilactobacillus</taxon>
    </lineage>
</organism>
<dbReference type="EMBL" id="JAQSGK010000035">
    <property type="protein sequence ID" value="MEE6716459.1"/>
    <property type="molecule type" value="Genomic_DNA"/>
</dbReference>
<protein>
    <submittedName>
        <fullName evidence="3">Uncharacterized protein</fullName>
    </submittedName>
</protein>
<keyword evidence="1" id="KW-0175">Coiled coil</keyword>
<keyword evidence="4" id="KW-1185">Reference proteome</keyword>